<protein>
    <submittedName>
        <fullName evidence="2">Uncharacterized protein</fullName>
    </submittedName>
</protein>
<keyword evidence="1" id="KW-1133">Transmembrane helix</keyword>
<keyword evidence="1" id="KW-0812">Transmembrane</keyword>
<dbReference type="Proteomes" id="UP000468388">
    <property type="component" value="Unassembled WGS sequence"/>
</dbReference>
<evidence type="ECO:0000313" key="3">
    <source>
        <dbReference type="Proteomes" id="UP000468388"/>
    </source>
</evidence>
<proteinExistence type="predicted"/>
<feature type="transmembrane region" description="Helical" evidence="1">
    <location>
        <begin position="166"/>
        <end position="187"/>
    </location>
</feature>
<dbReference type="OrthoDB" id="5615355at2"/>
<dbReference type="EMBL" id="WRXO01000001">
    <property type="protein sequence ID" value="MVT40229.1"/>
    <property type="molecule type" value="Genomic_DNA"/>
</dbReference>
<reference evidence="2 3" key="1">
    <citation type="submission" date="2019-12" db="EMBL/GenBank/DDBJ databases">
        <title>The draft genomic sequence of strain Chitinophaga oryziterrae JCM 16595.</title>
        <authorList>
            <person name="Zhang X."/>
        </authorList>
    </citation>
    <scope>NUCLEOTIDE SEQUENCE [LARGE SCALE GENOMIC DNA]</scope>
    <source>
        <strain evidence="2 3">JCM 16595</strain>
    </source>
</reference>
<evidence type="ECO:0000313" key="2">
    <source>
        <dbReference type="EMBL" id="MVT40229.1"/>
    </source>
</evidence>
<dbReference type="AlphaFoldDB" id="A0A6N8J7N9"/>
<comment type="caution">
    <text evidence="2">The sequence shown here is derived from an EMBL/GenBank/DDBJ whole genome shotgun (WGS) entry which is preliminary data.</text>
</comment>
<accession>A0A6N8J7N9</accession>
<organism evidence="2 3">
    <name type="scientific">Chitinophaga oryziterrae</name>
    <dbReference type="NCBI Taxonomy" id="1031224"/>
    <lineage>
        <taxon>Bacteria</taxon>
        <taxon>Pseudomonadati</taxon>
        <taxon>Bacteroidota</taxon>
        <taxon>Chitinophagia</taxon>
        <taxon>Chitinophagales</taxon>
        <taxon>Chitinophagaceae</taxon>
        <taxon>Chitinophaga</taxon>
    </lineage>
</organism>
<feature type="transmembrane region" description="Helical" evidence="1">
    <location>
        <begin position="228"/>
        <end position="248"/>
    </location>
</feature>
<sequence>MIEKFNFYELHNNGRIRIFGLKFLKAENKQAEFTIKHCNLGKGEFFDIDLRHADTILLNSSHLIECTFNNITWPKSLYIPEKDMDSTYFSGIKEAYRQLKYAYSKQGDTVLEHKFHGLEMEAYPKQLKHDRKEAVHVHKSIRWLVKGQNSLTLWFSWWTSNYGQNFVWSLLTLAAFNIVLFTFLALADGVPGLRFVPDFSYDQIVTTVGEALKFANPLRKYDTDATGWSVLIYLVMRIVSSYCLYNVIRATRRFVK</sequence>
<gene>
    <name evidence="2" type="ORF">GO495_06525</name>
</gene>
<keyword evidence="1" id="KW-0472">Membrane</keyword>
<dbReference type="RefSeq" id="WP_157298855.1">
    <property type="nucleotide sequence ID" value="NZ_BAAAZB010000005.1"/>
</dbReference>
<keyword evidence="3" id="KW-1185">Reference proteome</keyword>
<name>A0A6N8J7N9_9BACT</name>
<evidence type="ECO:0000256" key="1">
    <source>
        <dbReference type="SAM" id="Phobius"/>
    </source>
</evidence>